<evidence type="ECO:0000256" key="3">
    <source>
        <dbReference type="ARBA" id="ARBA00022989"/>
    </source>
</evidence>
<dbReference type="PANTHER" id="PTHR45695">
    <property type="entry name" value="LEUCOKININ RECEPTOR-RELATED"/>
    <property type="match status" value="1"/>
</dbReference>
<dbReference type="InterPro" id="IPR017452">
    <property type="entry name" value="GPCR_Rhodpsn_7TM"/>
</dbReference>
<dbReference type="Pfam" id="PF00001">
    <property type="entry name" value="7tm_1"/>
    <property type="match status" value="1"/>
</dbReference>
<comment type="caution">
    <text evidence="11">The sequence shown here is derived from an EMBL/GenBank/DDBJ whole genome shotgun (WGS) entry which is preliminary data.</text>
</comment>
<proteinExistence type="predicted"/>
<feature type="transmembrane region" description="Helical" evidence="9">
    <location>
        <begin position="73"/>
        <end position="94"/>
    </location>
</feature>
<feature type="domain" description="G-protein coupled receptors family 1 profile" evidence="10">
    <location>
        <begin position="53"/>
        <end position="317"/>
    </location>
</feature>
<dbReference type="Gene3D" id="1.20.1070.10">
    <property type="entry name" value="Rhodopsin 7-helix transmembrane proteins"/>
    <property type="match status" value="1"/>
</dbReference>
<keyword evidence="3 9" id="KW-1133">Transmembrane helix</keyword>
<reference evidence="11 12" key="1">
    <citation type="journal article" date="2017" name="PLoS Biol.">
        <title>The sea cucumber genome provides insights into morphological evolution and visceral regeneration.</title>
        <authorList>
            <person name="Zhang X."/>
            <person name="Sun L."/>
            <person name="Yuan J."/>
            <person name="Sun Y."/>
            <person name="Gao Y."/>
            <person name="Zhang L."/>
            <person name="Li S."/>
            <person name="Dai H."/>
            <person name="Hamel J.F."/>
            <person name="Liu C."/>
            <person name="Yu Y."/>
            <person name="Liu S."/>
            <person name="Lin W."/>
            <person name="Guo K."/>
            <person name="Jin S."/>
            <person name="Xu P."/>
            <person name="Storey K.B."/>
            <person name="Huan P."/>
            <person name="Zhang T."/>
            <person name="Zhou Y."/>
            <person name="Zhang J."/>
            <person name="Lin C."/>
            <person name="Li X."/>
            <person name="Xing L."/>
            <person name="Huo D."/>
            <person name="Sun M."/>
            <person name="Wang L."/>
            <person name="Mercier A."/>
            <person name="Li F."/>
            <person name="Yang H."/>
            <person name="Xiang J."/>
        </authorList>
    </citation>
    <scope>NUCLEOTIDE SEQUENCE [LARGE SCALE GENOMIC DNA]</scope>
    <source>
        <strain evidence="11">Shaxun</strain>
        <tissue evidence="11">Muscle</tissue>
    </source>
</reference>
<keyword evidence="2 9" id="KW-0812">Transmembrane</keyword>
<dbReference type="CDD" id="cd00637">
    <property type="entry name" value="7tm_classA_rhodopsin-like"/>
    <property type="match status" value="1"/>
</dbReference>
<evidence type="ECO:0000256" key="5">
    <source>
        <dbReference type="ARBA" id="ARBA00023136"/>
    </source>
</evidence>
<keyword evidence="12" id="KW-1185">Reference proteome</keyword>
<dbReference type="AlphaFoldDB" id="A0A2G8JEY4"/>
<evidence type="ECO:0000259" key="10">
    <source>
        <dbReference type="PROSITE" id="PS50262"/>
    </source>
</evidence>
<evidence type="ECO:0000313" key="12">
    <source>
        <dbReference type="Proteomes" id="UP000230750"/>
    </source>
</evidence>
<evidence type="ECO:0000256" key="7">
    <source>
        <dbReference type="ARBA" id="ARBA00023224"/>
    </source>
</evidence>
<dbReference type="EMBL" id="MRZV01002221">
    <property type="protein sequence ID" value="PIK34298.1"/>
    <property type="molecule type" value="Genomic_DNA"/>
</dbReference>
<dbReference type="PANTHER" id="PTHR45695:SF9">
    <property type="entry name" value="LEUCOKININ RECEPTOR"/>
    <property type="match status" value="1"/>
</dbReference>
<evidence type="ECO:0000256" key="8">
    <source>
        <dbReference type="SAM" id="MobiDB-lite"/>
    </source>
</evidence>
<evidence type="ECO:0000256" key="1">
    <source>
        <dbReference type="ARBA" id="ARBA00004141"/>
    </source>
</evidence>
<dbReference type="InterPro" id="IPR000276">
    <property type="entry name" value="GPCR_Rhodpsn"/>
</dbReference>
<keyword evidence="6 11" id="KW-0675">Receptor</keyword>
<evidence type="ECO:0000256" key="9">
    <source>
        <dbReference type="SAM" id="Phobius"/>
    </source>
</evidence>
<keyword evidence="4" id="KW-0297">G-protein coupled receptor</keyword>
<feature type="transmembrane region" description="Helical" evidence="9">
    <location>
        <begin position="209"/>
        <end position="229"/>
    </location>
</feature>
<accession>A0A2G8JEY4</accession>
<dbReference type="OrthoDB" id="10453163at2759"/>
<feature type="transmembrane region" description="Helical" evidence="9">
    <location>
        <begin position="39"/>
        <end position="61"/>
    </location>
</feature>
<evidence type="ECO:0000256" key="4">
    <source>
        <dbReference type="ARBA" id="ARBA00023040"/>
    </source>
</evidence>
<dbReference type="PROSITE" id="PS50262">
    <property type="entry name" value="G_PROTEIN_RECEP_F1_2"/>
    <property type="match status" value="1"/>
</dbReference>
<gene>
    <name evidence="11" type="ORF">BSL78_28878</name>
</gene>
<organism evidence="11 12">
    <name type="scientific">Stichopus japonicus</name>
    <name type="common">Sea cucumber</name>
    <dbReference type="NCBI Taxonomy" id="307972"/>
    <lineage>
        <taxon>Eukaryota</taxon>
        <taxon>Metazoa</taxon>
        <taxon>Echinodermata</taxon>
        <taxon>Eleutherozoa</taxon>
        <taxon>Echinozoa</taxon>
        <taxon>Holothuroidea</taxon>
        <taxon>Aspidochirotacea</taxon>
        <taxon>Aspidochirotida</taxon>
        <taxon>Stichopodidae</taxon>
        <taxon>Apostichopus</taxon>
    </lineage>
</organism>
<keyword evidence="7" id="KW-0807">Transducer</keyword>
<dbReference type="GO" id="GO:0005886">
    <property type="term" value="C:plasma membrane"/>
    <property type="evidence" value="ECO:0007669"/>
    <property type="project" value="TreeGrafter"/>
</dbReference>
<feature type="transmembrane region" description="Helical" evidence="9">
    <location>
        <begin position="294"/>
        <end position="320"/>
    </location>
</feature>
<dbReference type="STRING" id="307972.A0A2G8JEY4"/>
<dbReference type="GO" id="GO:0004930">
    <property type="term" value="F:G protein-coupled receptor activity"/>
    <property type="evidence" value="ECO:0007669"/>
    <property type="project" value="UniProtKB-KW"/>
</dbReference>
<dbReference type="SUPFAM" id="SSF81321">
    <property type="entry name" value="Family A G protein-coupled receptor-like"/>
    <property type="match status" value="1"/>
</dbReference>
<evidence type="ECO:0000256" key="6">
    <source>
        <dbReference type="ARBA" id="ARBA00023170"/>
    </source>
</evidence>
<keyword evidence="5 9" id="KW-0472">Membrane</keyword>
<feature type="transmembrane region" description="Helical" evidence="9">
    <location>
        <begin position="153"/>
        <end position="180"/>
    </location>
</feature>
<feature type="region of interest" description="Disordered" evidence="8">
    <location>
        <begin position="343"/>
        <end position="366"/>
    </location>
</feature>
<protein>
    <submittedName>
        <fullName evidence="11">Putative gastrin-releasing peptide receptor-like</fullName>
    </submittedName>
</protein>
<evidence type="ECO:0000313" key="11">
    <source>
        <dbReference type="EMBL" id="PIK34298.1"/>
    </source>
</evidence>
<feature type="transmembrane region" description="Helical" evidence="9">
    <location>
        <begin position="256"/>
        <end position="274"/>
    </location>
</feature>
<name>A0A2G8JEY4_STIJA</name>
<evidence type="ECO:0000256" key="2">
    <source>
        <dbReference type="ARBA" id="ARBA00022692"/>
    </source>
</evidence>
<dbReference type="Proteomes" id="UP000230750">
    <property type="component" value="Unassembled WGS sequence"/>
</dbReference>
<feature type="transmembrane region" description="Helical" evidence="9">
    <location>
        <begin position="114"/>
        <end position="132"/>
    </location>
</feature>
<sequence length="366" mass="41650">MSQPKTSTNAPAKVSADTDSWSYSYDFDNYCETTTYGTLAIFNTVITVLGLLASFLLMMIICKNPRLRQDKYLFLNNLIGSCCCLLFVSGTLYIEDAINPCWQAGPFLCRLANFSKTYLTNTSTAFLILIAIQQLNRYRQRFVTVFNATHTRCMIVMGMVWAVALLVSIPEFVFASVLWYSSQFSICQLYLTHLRQRFFVTAKLLFVEYIAPLLLLSIVTTVTGIYVIVLKSRYSTWGTTTGESLVPRDNHHPRHFGLVFALTVVFLIGYFPIYSYELVISLARNSYQNHFATFWWHMESVSTFFVLLPPALTPILIMLLSWEHCNVLKSIYQHFTVPESFDEVPQDSANNGNDEKAPEQGTQAVA</sequence>
<comment type="subcellular location">
    <subcellularLocation>
        <location evidence="1">Membrane</location>
        <topology evidence="1">Multi-pass membrane protein</topology>
    </subcellularLocation>
</comment>